<evidence type="ECO:0000256" key="1">
    <source>
        <dbReference type="SAM" id="MobiDB-lite"/>
    </source>
</evidence>
<dbReference type="GeneID" id="64703183"/>
<accession>A0A9P7FGD3</accession>
<reference evidence="2" key="1">
    <citation type="journal article" date="2020" name="New Phytol.">
        <title>Comparative genomics reveals dynamic genome evolution in host specialist ectomycorrhizal fungi.</title>
        <authorList>
            <person name="Lofgren L.A."/>
            <person name="Nguyen N.H."/>
            <person name="Vilgalys R."/>
            <person name="Ruytinx J."/>
            <person name="Liao H.L."/>
            <person name="Branco S."/>
            <person name="Kuo A."/>
            <person name="LaButti K."/>
            <person name="Lipzen A."/>
            <person name="Andreopoulos W."/>
            <person name="Pangilinan J."/>
            <person name="Riley R."/>
            <person name="Hundley H."/>
            <person name="Na H."/>
            <person name="Barry K."/>
            <person name="Grigoriev I.V."/>
            <person name="Stajich J.E."/>
            <person name="Kennedy P.G."/>
        </authorList>
    </citation>
    <scope>NUCLEOTIDE SEQUENCE</scope>
    <source>
        <strain evidence="2">FC423</strain>
    </source>
</reference>
<evidence type="ECO:0000313" key="2">
    <source>
        <dbReference type="EMBL" id="KAG2117884.1"/>
    </source>
</evidence>
<dbReference type="RefSeq" id="XP_041298401.1">
    <property type="nucleotide sequence ID" value="XM_041440924.1"/>
</dbReference>
<protein>
    <submittedName>
        <fullName evidence="2">Uncharacterized protein</fullName>
    </submittedName>
</protein>
<gene>
    <name evidence="2" type="ORF">F5147DRAFT_768022</name>
</gene>
<dbReference type="EMBL" id="JABBWM010000004">
    <property type="protein sequence ID" value="KAG2117884.1"/>
    <property type="molecule type" value="Genomic_DNA"/>
</dbReference>
<feature type="compositionally biased region" description="Acidic residues" evidence="1">
    <location>
        <begin position="79"/>
        <end position="92"/>
    </location>
</feature>
<feature type="compositionally biased region" description="Low complexity" evidence="1">
    <location>
        <begin position="201"/>
        <end position="211"/>
    </location>
</feature>
<keyword evidence="3" id="KW-1185">Reference proteome</keyword>
<evidence type="ECO:0000313" key="3">
    <source>
        <dbReference type="Proteomes" id="UP000823399"/>
    </source>
</evidence>
<feature type="region of interest" description="Disordered" evidence="1">
    <location>
        <begin position="191"/>
        <end position="219"/>
    </location>
</feature>
<organism evidence="2 3">
    <name type="scientific">Suillus discolor</name>
    <dbReference type="NCBI Taxonomy" id="1912936"/>
    <lineage>
        <taxon>Eukaryota</taxon>
        <taxon>Fungi</taxon>
        <taxon>Dikarya</taxon>
        <taxon>Basidiomycota</taxon>
        <taxon>Agaricomycotina</taxon>
        <taxon>Agaricomycetes</taxon>
        <taxon>Agaricomycetidae</taxon>
        <taxon>Boletales</taxon>
        <taxon>Suillineae</taxon>
        <taxon>Suillaceae</taxon>
        <taxon>Suillus</taxon>
    </lineage>
</organism>
<name>A0A9P7FGD3_9AGAM</name>
<dbReference type="Proteomes" id="UP000823399">
    <property type="component" value="Unassembled WGS sequence"/>
</dbReference>
<feature type="compositionally biased region" description="Polar residues" evidence="1">
    <location>
        <begin position="30"/>
        <end position="44"/>
    </location>
</feature>
<comment type="caution">
    <text evidence="2">The sequence shown here is derived from an EMBL/GenBank/DDBJ whole genome shotgun (WGS) entry which is preliminary data.</text>
</comment>
<sequence length="337" mass="37490">MVSAKIFTSQLGVDHTTDFYNLIHPCEGASPSTNQEPQHPSTHPQHPLPSPHDAGNQCIPPYVPPSQHPPHYTGTEGNLIDDLDGDLYNDPHADEDELGPFSAPLGNVLDTLDGDINMCDDDDDREFNSHYDVIILNSPPKVVRHKQQYMASPSPPPANSNSFILPQKSQTPAYHSRTVFGSASPCSQALGRPSSFVSPTSLSAKPQSSMSSKKKKTSTTDIEDYLDMLNNKISNIQSNMSKRRGMRNECYAIKIHYQSQKKEFQWHCKSHSQEVFLSATAHQHKQEAKDKDILCLQDAAALQEKEAETWHLKIQYQSMMMHAADKDVDPSSLSPSV</sequence>
<dbReference type="OrthoDB" id="2691669at2759"/>
<proteinExistence type="predicted"/>
<feature type="region of interest" description="Disordered" evidence="1">
    <location>
        <begin position="24"/>
        <end position="92"/>
    </location>
</feature>
<dbReference type="AlphaFoldDB" id="A0A9P7FGD3"/>